<sequence length="307" mass="35217">MTIRPPLLHETSLEASKVYDRCKIGGQFFAKVVVANRWRNGVNGLADRPHRVARKTLETRVGPETNFASDNGGLDTAESAKGRRSSRTEDKLERIYIVVSTEIFFRIKSLDRVSSQVFSDVGVAYKREKKNGKEKKRKKEEEEEEEEKKEKNRYSRDTRESHRDPFVRIILINRDIRNSPVGVSTVAPVFAYLHRQTQLRLRKNGHYALNSGKLPIFPIMKTPIAGSRPKKERRRKHPAISKSLLLSTFQKLTTTTTTASGETLMVSMSKIRKWDRSSSEHVTTRKAESAASRRNTKKQNVPYGYEK</sequence>
<name>A0ABD2D251_VESMC</name>
<keyword evidence="3" id="KW-1185">Reference proteome</keyword>
<proteinExistence type="predicted"/>
<gene>
    <name evidence="2" type="ORF">V1477_001243</name>
</gene>
<feature type="compositionally biased region" description="Basic and acidic residues" evidence="1">
    <location>
        <begin position="148"/>
        <end position="159"/>
    </location>
</feature>
<comment type="caution">
    <text evidence="2">The sequence shown here is derived from an EMBL/GenBank/DDBJ whole genome shotgun (WGS) entry which is preliminary data.</text>
</comment>
<feature type="region of interest" description="Disordered" evidence="1">
    <location>
        <begin position="275"/>
        <end position="307"/>
    </location>
</feature>
<dbReference type="EMBL" id="JAYRBN010000010">
    <property type="protein sequence ID" value="KAL2750453.1"/>
    <property type="molecule type" value="Genomic_DNA"/>
</dbReference>
<feature type="region of interest" description="Disordered" evidence="1">
    <location>
        <begin position="59"/>
        <end position="85"/>
    </location>
</feature>
<protein>
    <submittedName>
        <fullName evidence="2">Uncharacterized protein</fullName>
    </submittedName>
</protein>
<organism evidence="2 3">
    <name type="scientific">Vespula maculifrons</name>
    <name type="common">Eastern yellow jacket</name>
    <name type="synonym">Wasp</name>
    <dbReference type="NCBI Taxonomy" id="7453"/>
    <lineage>
        <taxon>Eukaryota</taxon>
        <taxon>Metazoa</taxon>
        <taxon>Ecdysozoa</taxon>
        <taxon>Arthropoda</taxon>
        <taxon>Hexapoda</taxon>
        <taxon>Insecta</taxon>
        <taxon>Pterygota</taxon>
        <taxon>Neoptera</taxon>
        <taxon>Endopterygota</taxon>
        <taxon>Hymenoptera</taxon>
        <taxon>Apocrita</taxon>
        <taxon>Aculeata</taxon>
        <taxon>Vespoidea</taxon>
        <taxon>Vespidae</taxon>
        <taxon>Vespinae</taxon>
        <taxon>Vespula</taxon>
    </lineage>
</organism>
<evidence type="ECO:0000313" key="2">
    <source>
        <dbReference type="EMBL" id="KAL2750453.1"/>
    </source>
</evidence>
<reference evidence="2 3" key="1">
    <citation type="journal article" date="2024" name="Ann. Entomol. Soc. Am.">
        <title>Genomic analyses of the southern and eastern yellowjacket wasps (Hymenoptera: Vespidae) reveal evolutionary signatures of social life.</title>
        <authorList>
            <person name="Catto M.A."/>
            <person name="Caine P.B."/>
            <person name="Orr S.E."/>
            <person name="Hunt B.G."/>
            <person name="Goodisman M.A.D."/>
        </authorList>
    </citation>
    <scope>NUCLEOTIDE SEQUENCE [LARGE SCALE GENOMIC DNA]</scope>
    <source>
        <strain evidence="2">232</strain>
        <tissue evidence="2">Head and thorax</tissue>
    </source>
</reference>
<feature type="compositionally biased region" description="Basic and acidic residues" evidence="1">
    <location>
        <begin position="275"/>
        <end position="288"/>
    </location>
</feature>
<dbReference type="AlphaFoldDB" id="A0ABD2D251"/>
<evidence type="ECO:0000256" key="1">
    <source>
        <dbReference type="SAM" id="MobiDB-lite"/>
    </source>
</evidence>
<feature type="compositionally biased region" description="Basic residues" evidence="1">
    <location>
        <begin position="129"/>
        <end position="138"/>
    </location>
</feature>
<dbReference type="Proteomes" id="UP001607303">
    <property type="component" value="Unassembled WGS sequence"/>
</dbReference>
<accession>A0ABD2D251</accession>
<evidence type="ECO:0000313" key="3">
    <source>
        <dbReference type="Proteomes" id="UP001607303"/>
    </source>
</evidence>
<feature type="region of interest" description="Disordered" evidence="1">
    <location>
        <begin position="129"/>
        <end position="159"/>
    </location>
</feature>